<dbReference type="RefSeq" id="WP_075765627.1">
    <property type="nucleotide sequence ID" value="NZ_MJIL01000083.1"/>
</dbReference>
<evidence type="ECO:0000259" key="1">
    <source>
        <dbReference type="PROSITE" id="PS51186"/>
    </source>
</evidence>
<organism evidence="2 3">
    <name type="scientific">Photobacterium proteolyticum</name>
    <dbReference type="NCBI Taxonomy" id="1903952"/>
    <lineage>
        <taxon>Bacteria</taxon>
        <taxon>Pseudomonadati</taxon>
        <taxon>Pseudomonadota</taxon>
        <taxon>Gammaproteobacteria</taxon>
        <taxon>Vibrionales</taxon>
        <taxon>Vibrionaceae</taxon>
        <taxon>Photobacterium</taxon>
    </lineage>
</organism>
<evidence type="ECO:0000313" key="2">
    <source>
        <dbReference type="EMBL" id="OLQ74534.1"/>
    </source>
</evidence>
<proteinExistence type="predicted"/>
<dbReference type="Gene3D" id="3.40.630.30">
    <property type="match status" value="1"/>
</dbReference>
<dbReference type="SUPFAM" id="SSF55729">
    <property type="entry name" value="Acyl-CoA N-acyltransferases (Nat)"/>
    <property type="match status" value="1"/>
</dbReference>
<dbReference type="AlphaFoldDB" id="A0A1Q9GJA5"/>
<accession>A0A1Q9GJA5</accession>
<dbReference type="PROSITE" id="PS51186">
    <property type="entry name" value="GNAT"/>
    <property type="match status" value="1"/>
</dbReference>
<name>A0A1Q9GJA5_9GAMM</name>
<dbReference type="EMBL" id="MJIL01000083">
    <property type="protein sequence ID" value="OLQ74534.1"/>
    <property type="molecule type" value="Genomic_DNA"/>
</dbReference>
<dbReference type="STRING" id="1903952.BIT28_14065"/>
<dbReference type="OrthoDB" id="2895575at2"/>
<sequence>MGIHNGLDRLDLGRLVDKNQLSYDLFLAQSDEITLHRNEQFIWIESADNSPVFNGVLETNVELHNSSPAISLFFKKLASGKDHFCWKVWSSSSPNNIGDILESQGLTVGSVSPGMAIELSSRTFSNFSVDKLLVKRVDSDERLEQWIAALFDGFELNQGLRSTYRKVLMDGGFRDPVRLYLGLYDDEPVATACCYFEHDVVGIYWVSTLPAFRERGIGRRLMNIVLRDSYDAGYKFAILQASGEGFKMYKDIGFRQVCNNTRYEWKP</sequence>
<dbReference type="InterPro" id="IPR000182">
    <property type="entry name" value="GNAT_dom"/>
</dbReference>
<dbReference type="Proteomes" id="UP000186905">
    <property type="component" value="Unassembled WGS sequence"/>
</dbReference>
<gene>
    <name evidence="2" type="ORF">BIT28_14065</name>
</gene>
<dbReference type="CDD" id="cd04301">
    <property type="entry name" value="NAT_SF"/>
    <property type="match status" value="1"/>
</dbReference>
<reference evidence="2 3" key="1">
    <citation type="submission" date="2016-09" db="EMBL/GenBank/DDBJ databases">
        <title>Photobacterium proteolyticum sp. nov. a protease producing bacterium isolated from ocean sediments of Laizhou Bay.</title>
        <authorList>
            <person name="Li Y."/>
        </authorList>
    </citation>
    <scope>NUCLEOTIDE SEQUENCE [LARGE SCALE GENOMIC DNA]</scope>
    <source>
        <strain evidence="2 3">13-12</strain>
    </source>
</reference>
<evidence type="ECO:0000313" key="3">
    <source>
        <dbReference type="Proteomes" id="UP000186905"/>
    </source>
</evidence>
<keyword evidence="3" id="KW-1185">Reference proteome</keyword>
<dbReference type="InterPro" id="IPR016181">
    <property type="entry name" value="Acyl_CoA_acyltransferase"/>
</dbReference>
<protein>
    <recommendedName>
        <fullName evidence="1">N-acetyltransferase domain-containing protein</fullName>
    </recommendedName>
</protein>
<comment type="caution">
    <text evidence="2">The sequence shown here is derived from an EMBL/GenBank/DDBJ whole genome shotgun (WGS) entry which is preliminary data.</text>
</comment>
<dbReference type="GO" id="GO:0016747">
    <property type="term" value="F:acyltransferase activity, transferring groups other than amino-acyl groups"/>
    <property type="evidence" value="ECO:0007669"/>
    <property type="project" value="InterPro"/>
</dbReference>
<feature type="domain" description="N-acetyltransferase" evidence="1">
    <location>
        <begin position="132"/>
        <end position="267"/>
    </location>
</feature>
<dbReference type="Pfam" id="PF00583">
    <property type="entry name" value="Acetyltransf_1"/>
    <property type="match status" value="1"/>
</dbReference>